<dbReference type="Pfam" id="PF13966">
    <property type="entry name" value="zf-RVT"/>
    <property type="match status" value="1"/>
</dbReference>
<evidence type="ECO:0000313" key="2">
    <source>
        <dbReference type="EMBL" id="CDY12787.1"/>
    </source>
</evidence>
<gene>
    <name evidence="2" type="primary">BnaC07g16460D</name>
    <name evidence="2" type="ORF">GSBRNA2T00070395001</name>
</gene>
<protein>
    <submittedName>
        <fullName evidence="2">BnaC07g16460D protein</fullName>
    </submittedName>
</protein>
<dbReference type="AlphaFoldDB" id="A0A078FIJ0"/>
<sequence>MNQRPIQSWQSSFGNIRELLRLPSYSALGITPTSTLHDIHRNGVWLIWAPRSDVQVEIHALLTTITLNTDEDRYEWCPNGSTTSVFSTGAIYRLIKQHQPLVPWNKVVWNPRRIPKHSFLTWLVIESYLGASKLPLYAPFATWRMRQEITCSSTAFSHQ</sequence>
<name>A0A078FIJ0_BRANA</name>
<feature type="domain" description="Reverse transcriptase zinc-binding" evidence="1">
    <location>
        <begin position="86"/>
        <end position="151"/>
    </location>
</feature>
<dbReference type="Proteomes" id="UP000028999">
    <property type="component" value="Unassembled WGS sequence"/>
</dbReference>
<dbReference type="EMBL" id="LK032027">
    <property type="protein sequence ID" value="CDY12787.1"/>
    <property type="molecule type" value="Genomic_DNA"/>
</dbReference>
<proteinExistence type="predicted"/>
<keyword evidence="3" id="KW-1185">Reference proteome</keyword>
<dbReference type="InterPro" id="IPR026960">
    <property type="entry name" value="RVT-Znf"/>
</dbReference>
<dbReference type="Gramene" id="CDY12787">
    <property type="protein sequence ID" value="CDY12787"/>
    <property type="gene ID" value="GSBRNA2T00070395001"/>
</dbReference>
<evidence type="ECO:0000259" key="1">
    <source>
        <dbReference type="Pfam" id="PF13966"/>
    </source>
</evidence>
<reference evidence="2 3" key="1">
    <citation type="journal article" date="2014" name="Science">
        <title>Plant genetics. Early allopolyploid evolution in the post-Neolithic Brassica napus oilseed genome.</title>
        <authorList>
            <person name="Chalhoub B."/>
            <person name="Denoeud F."/>
            <person name="Liu S."/>
            <person name="Parkin I.A."/>
            <person name="Tang H."/>
            <person name="Wang X."/>
            <person name="Chiquet J."/>
            <person name="Belcram H."/>
            <person name="Tong C."/>
            <person name="Samans B."/>
            <person name="Correa M."/>
            <person name="Da Silva C."/>
            <person name="Just J."/>
            <person name="Falentin C."/>
            <person name="Koh C.S."/>
            <person name="Le Clainche I."/>
            <person name="Bernard M."/>
            <person name="Bento P."/>
            <person name="Noel B."/>
            <person name="Labadie K."/>
            <person name="Alberti A."/>
            <person name="Charles M."/>
            <person name="Arnaud D."/>
            <person name="Guo H."/>
            <person name="Daviaud C."/>
            <person name="Alamery S."/>
            <person name="Jabbari K."/>
            <person name="Zhao M."/>
            <person name="Edger P.P."/>
            <person name="Chelaifa H."/>
            <person name="Tack D."/>
            <person name="Lassalle G."/>
            <person name="Mestiri I."/>
            <person name="Schnel N."/>
            <person name="Le Paslier M.C."/>
            <person name="Fan G."/>
            <person name="Renault V."/>
            <person name="Bayer P.E."/>
            <person name="Golicz A.A."/>
            <person name="Manoli S."/>
            <person name="Lee T.H."/>
            <person name="Thi V.H."/>
            <person name="Chalabi S."/>
            <person name="Hu Q."/>
            <person name="Fan C."/>
            <person name="Tollenaere R."/>
            <person name="Lu Y."/>
            <person name="Battail C."/>
            <person name="Shen J."/>
            <person name="Sidebottom C.H."/>
            <person name="Wang X."/>
            <person name="Canaguier A."/>
            <person name="Chauveau A."/>
            <person name="Berard A."/>
            <person name="Deniot G."/>
            <person name="Guan M."/>
            <person name="Liu Z."/>
            <person name="Sun F."/>
            <person name="Lim Y.P."/>
            <person name="Lyons E."/>
            <person name="Town C.D."/>
            <person name="Bancroft I."/>
            <person name="Wang X."/>
            <person name="Meng J."/>
            <person name="Ma J."/>
            <person name="Pires J.C."/>
            <person name="King G.J."/>
            <person name="Brunel D."/>
            <person name="Delourme R."/>
            <person name="Renard M."/>
            <person name="Aury J.M."/>
            <person name="Adams K.L."/>
            <person name="Batley J."/>
            <person name="Snowdon R.J."/>
            <person name="Tost J."/>
            <person name="Edwards D."/>
            <person name="Zhou Y."/>
            <person name="Hua W."/>
            <person name="Sharpe A.G."/>
            <person name="Paterson A.H."/>
            <person name="Guan C."/>
            <person name="Wincker P."/>
        </authorList>
    </citation>
    <scope>NUCLEOTIDE SEQUENCE [LARGE SCALE GENOMIC DNA]</scope>
    <source>
        <strain evidence="3">cv. Darmor-bzh</strain>
    </source>
</reference>
<dbReference type="PaxDb" id="3708-A0A078FIJ0"/>
<evidence type="ECO:0000313" key="3">
    <source>
        <dbReference type="Proteomes" id="UP000028999"/>
    </source>
</evidence>
<accession>A0A078FIJ0</accession>
<organism evidence="2 3">
    <name type="scientific">Brassica napus</name>
    <name type="common">Rape</name>
    <dbReference type="NCBI Taxonomy" id="3708"/>
    <lineage>
        <taxon>Eukaryota</taxon>
        <taxon>Viridiplantae</taxon>
        <taxon>Streptophyta</taxon>
        <taxon>Embryophyta</taxon>
        <taxon>Tracheophyta</taxon>
        <taxon>Spermatophyta</taxon>
        <taxon>Magnoliopsida</taxon>
        <taxon>eudicotyledons</taxon>
        <taxon>Gunneridae</taxon>
        <taxon>Pentapetalae</taxon>
        <taxon>rosids</taxon>
        <taxon>malvids</taxon>
        <taxon>Brassicales</taxon>
        <taxon>Brassicaceae</taxon>
        <taxon>Brassiceae</taxon>
        <taxon>Brassica</taxon>
    </lineage>
</organism>